<comment type="similarity">
    <text evidence="4">Belongs to the neutral sphingomyelinase family.</text>
</comment>
<evidence type="ECO:0000256" key="4">
    <source>
        <dbReference type="ARBA" id="ARBA00006335"/>
    </source>
</evidence>
<name>A0AAD4F7T4_9PEZI</name>
<accession>A0AAD4F7T4</accession>
<keyword evidence="6" id="KW-0479">Metal-binding</keyword>
<keyword evidence="5 14" id="KW-0812">Transmembrane</keyword>
<evidence type="ECO:0000256" key="5">
    <source>
        <dbReference type="ARBA" id="ARBA00022692"/>
    </source>
</evidence>
<evidence type="ECO:0000256" key="6">
    <source>
        <dbReference type="ARBA" id="ARBA00022723"/>
    </source>
</evidence>
<proteinExistence type="inferred from homology"/>
<feature type="region of interest" description="Disordered" evidence="13">
    <location>
        <begin position="523"/>
        <end position="542"/>
    </location>
</feature>
<evidence type="ECO:0000256" key="7">
    <source>
        <dbReference type="ARBA" id="ARBA00022801"/>
    </source>
</evidence>
<feature type="transmembrane region" description="Helical" evidence="14">
    <location>
        <begin position="474"/>
        <end position="501"/>
    </location>
</feature>
<comment type="pathway">
    <text evidence="2">Lipid metabolism; sphingolipid metabolism.</text>
</comment>
<keyword evidence="12 14" id="KW-0472">Membrane</keyword>
<dbReference type="SUPFAM" id="SSF56219">
    <property type="entry name" value="DNase I-like"/>
    <property type="match status" value="1"/>
</dbReference>
<dbReference type="GO" id="GO:0046872">
    <property type="term" value="F:metal ion binding"/>
    <property type="evidence" value="ECO:0007669"/>
    <property type="project" value="UniProtKB-KW"/>
</dbReference>
<dbReference type="InterPro" id="IPR036691">
    <property type="entry name" value="Endo/exonu/phosph_ase_sf"/>
</dbReference>
<feature type="compositionally biased region" description="Basic and acidic residues" evidence="13">
    <location>
        <begin position="366"/>
        <end position="380"/>
    </location>
</feature>
<keyword evidence="10 14" id="KW-1133">Transmembrane helix</keyword>
<evidence type="ECO:0000256" key="2">
    <source>
        <dbReference type="ARBA" id="ARBA00004760"/>
    </source>
</evidence>
<feature type="region of interest" description="Disordered" evidence="13">
    <location>
        <begin position="334"/>
        <end position="380"/>
    </location>
</feature>
<evidence type="ECO:0000256" key="9">
    <source>
        <dbReference type="ARBA" id="ARBA00022919"/>
    </source>
</evidence>
<feature type="transmembrane region" description="Helical" evidence="14">
    <location>
        <begin position="451"/>
        <end position="468"/>
    </location>
</feature>
<protein>
    <recommendedName>
        <fullName evidence="15">Endonuclease/exonuclease/phosphatase domain-containing protein</fullName>
    </recommendedName>
</protein>
<comment type="pathway">
    <text evidence="3">Sphingolipid metabolism.</text>
</comment>
<keyword evidence="7" id="KW-0378">Hydrolase</keyword>
<sequence>MQGPPEEINLLTLNCWGLKYISKLRRERLTEIGRQLAIASPQPHIVALQECWTQEDYQSIRRQTRFILPYGKFYHSAALGGGLAILSRWPIEESSMYRYPLNGRPTAFWRGDWYVGKGIATAKIRYGPGPKQIIEVFNTHTHAPYEGGKPDDSYLCHRTAQSWEMAKLLRGAAERGHLVVAMGDFNMIPMSLEHQLITALAPVRDTWRVLHPDSSVGPSHHPAEQARHRPVPTAEFNIQENGAASDGPYNTWRWSKSQQNLLGQGKPPIPVAPDTPDPLGKRLDYIFAGSGDIHASGGGWVVKQIKVGMMMRHPELGCSLSDHFAIEGTLAFHPHRQSEASPPPESNTTTSKRESSPTAAGSLQPPDEHTPANPEKSKTDSALHNGAYLQLQSPAPSTTHLLDTTYQSQLNSFLDPSPDTLPPAAYDTILSLVKSYTAREESQLAWRGRHFFASVLASVACLVGVWFTPCGKNYISFILMLVSSLGLTAGTVDGLMALLFFRSELKALKEFEWEVRNAKRGSLGAGLEEGDGRDGEEDERGW</sequence>
<dbReference type="GO" id="GO:0006665">
    <property type="term" value="P:sphingolipid metabolic process"/>
    <property type="evidence" value="ECO:0007669"/>
    <property type="project" value="UniProtKB-KW"/>
</dbReference>
<dbReference type="FunFam" id="3.60.10.10:FF:000059">
    <property type="entry name" value="Inositol phosphosphingolipids phospholipase C"/>
    <property type="match status" value="1"/>
</dbReference>
<evidence type="ECO:0000256" key="8">
    <source>
        <dbReference type="ARBA" id="ARBA00022842"/>
    </source>
</evidence>
<evidence type="ECO:0000256" key="11">
    <source>
        <dbReference type="ARBA" id="ARBA00023098"/>
    </source>
</evidence>
<evidence type="ECO:0000256" key="1">
    <source>
        <dbReference type="ARBA" id="ARBA00004141"/>
    </source>
</evidence>
<evidence type="ECO:0000256" key="3">
    <source>
        <dbReference type="ARBA" id="ARBA00004991"/>
    </source>
</evidence>
<organism evidence="16 17">
    <name type="scientific">Staphylotrichum longicolle</name>
    <dbReference type="NCBI Taxonomy" id="669026"/>
    <lineage>
        <taxon>Eukaryota</taxon>
        <taxon>Fungi</taxon>
        <taxon>Dikarya</taxon>
        <taxon>Ascomycota</taxon>
        <taxon>Pezizomycotina</taxon>
        <taxon>Sordariomycetes</taxon>
        <taxon>Sordariomycetidae</taxon>
        <taxon>Sordariales</taxon>
        <taxon>Chaetomiaceae</taxon>
        <taxon>Staphylotrichum</taxon>
    </lineage>
</organism>
<dbReference type="Gene3D" id="3.60.10.10">
    <property type="entry name" value="Endonuclease/exonuclease/phosphatase"/>
    <property type="match status" value="1"/>
</dbReference>
<feature type="domain" description="Endonuclease/exonuclease/phosphatase" evidence="15">
    <location>
        <begin position="11"/>
        <end position="323"/>
    </location>
</feature>
<evidence type="ECO:0000313" key="17">
    <source>
        <dbReference type="Proteomes" id="UP001197093"/>
    </source>
</evidence>
<keyword evidence="17" id="KW-1185">Reference proteome</keyword>
<dbReference type="PANTHER" id="PTHR16320:SF24">
    <property type="entry name" value="PHOSPHODIESTERASE, PUTATIVE-RELATED"/>
    <property type="match status" value="1"/>
</dbReference>
<evidence type="ECO:0000256" key="12">
    <source>
        <dbReference type="ARBA" id="ARBA00023136"/>
    </source>
</evidence>
<reference evidence="16" key="1">
    <citation type="submission" date="2023-02" db="EMBL/GenBank/DDBJ databases">
        <authorList>
            <person name="Palmer J.M."/>
        </authorList>
    </citation>
    <scope>NUCLEOTIDE SEQUENCE</scope>
    <source>
        <strain evidence="16">FW57</strain>
    </source>
</reference>
<keyword evidence="11" id="KW-0443">Lipid metabolism</keyword>
<dbReference type="PANTHER" id="PTHR16320">
    <property type="entry name" value="SPHINGOMYELINASE FAMILY MEMBER"/>
    <property type="match status" value="1"/>
</dbReference>
<comment type="caution">
    <text evidence="16">The sequence shown here is derived from an EMBL/GenBank/DDBJ whole genome shotgun (WGS) entry which is preliminary data.</text>
</comment>
<comment type="subcellular location">
    <subcellularLocation>
        <location evidence="1">Membrane</location>
        <topology evidence="1">Multi-pass membrane protein</topology>
    </subcellularLocation>
</comment>
<evidence type="ECO:0000259" key="15">
    <source>
        <dbReference type="Pfam" id="PF03372"/>
    </source>
</evidence>
<dbReference type="Proteomes" id="UP001197093">
    <property type="component" value="Unassembled WGS sequence"/>
</dbReference>
<dbReference type="EMBL" id="JAHCVI010000001">
    <property type="protein sequence ID" value="KAG7293362.1"/>
    <property type="molecule type" value="Genomic_DNA"/>
</dbReference>
<dbReference type="InterPro" id="IPR005135">
    <property type="entry name" value="Endo/exonuclease/phosphatase"/>
</dbReference>
<evidence type="ECO:0000313" key="16">
    <source>
        <dbReference type="EMBL" id="KAG7293362.1"/>
    </source>
</evidence>
<keyword evidence="9" id="KW-0746">Sphingolipid metabolism</keyword>
<feature type="compositionally biased region" description="Polar residues" evidence="13">
    <location>
        <begin position="346"/>
        <end position="361"/>
    </location>
</feature>
<dbReference type="Pfam" id="PF03372">
    <property type="entry name" value="Exo_endo_phos"/>
    <property type="match status" value="1"/>
</dbReference>
<keyword evidence="8" id="KW-0460">Magnesium</keyword>
<evidence type="ECO:0000256" key="10">
    <source>
        <dbReference type="ARBA" id="ARBA00022989"/>
    </source>
</evidence>
<evidence type="ECO:0000256" key="13">
    <source>
        <dbReference type="SAM" id="MobiDB-lite"/>
    </source>
</evidence>
<dbReference type="AlphaFoldDB" id="A0AAD4F7T4"/>
<gene>
    <name evidence="16" type="ORF">NEMBOFW57_003410</name>
</gene>
<dbReference type="GO" id="GO:0016020">
    <property type="term" value="C:membrane"/>
    <property type="evidence" value="ECO:0007669"/>
    <property type="project" value="UniProtKB-SubCell"/>
</dbReference>
<dbReference type="GO" id="GO:0004767">
    <property type="term" value="F:sphingomyelin phosphodiesterase activity"/>
    <property type="evidence" value="ECO:0007669"/>
    <property type="project" value="InterPro"/>
</dbReference>
<feature type="compositionally biased region" description="Acidic residues" evidence="13">
    <location>
        <begin position="528"/>
        <end position="542"/>
    </location>
</feature>
<evidence type="ECO:0000256" key="14">
    <source>
        <dbReference type="SAM" id="Phobius"/>
    </source>
</evidence>
<dbReference type="InterPro" id="IPR038772">
    <property type="entry name" value="Sph/SMPD2-like"/>
</dbReference>